<dbReference type="Proteomes" id="UP001354971">
    <property type="component" value="Unassembled WGS sequence"/>
</dbReference>
<name>A0ABU7LV45_9PROT</name>
<reference evidence="4 5" key="1">
    <citation type="submission" date="2024-01" db="EMBL/GenBank/DDBJ databases">
        <title>Hyphobacterium bacterium isolated from marine sediment.</title>
        <authorList>
            <person name="Zhao S."/>
        </authorList>
    </citation>
    <scope>NUCLEOTIDE SEQUENCE [LARGE SCALE GENOMIC DNA]</scope>
    <source>
        <strain evidence="5">HN65</strain>
    </source>
</reference>
<accession>A0ABU7LV45</accession>
<dbReference type="Pfam" id="PF01546">
    <property type="entry name" value="Peptidase_M20"/>
    <property type="match status" value="1"/>
</dbReference>
<protein>
    <submittedName>
        <fullName evidence="4">Amidohydrolase</fullName>
    </submittedName>
</protein>
<dbReference type="PIRSF" id="PIRSF005962">
    <property type="entry name" value="Pept_M20D_amidohydro"/>
    <property type="match status" value="1"/>
</dbReference>
<dbReference type="EMBL" id="JAZDRP010000009">
    <property type="protein sequence ID" value="MEE2527204.1"/>
    <property type="molecule type" value="Genomic_DNA"/>
</dbReference>
<dbReference type="InterPro" id="IPR036264">
    <property type="entry name" value="Bact_exopeptidase_dim_dom"/>
</dbReference>
<gene>
    <name evidence="4" type="ORF">V0U79_12580</name>
</gene>
<dbReference type="SUPFAM" id="SSF55031">
    <property type="entry name" value="Bacterial exopeptidase dimerisation domain"/>
    <property type="match status" value="1"/>
</dbReference>
<keyword evidence="5" id="KW-1185">Reference proteome</keyword>
<organism evidence="4 5">
    <name type="scientific">Hyphobacterium lacteum</name>
    <dbReference type="NCBI Taxonomy" id="3116575"/>
    <lineage>
        <taxon>Bacteria</taxon>
        <taxon>Pseudomonadati</taxon>
        <taxon>Pseudomonadota</taxon>
        <taxon>Alphaproteobacteria</taxon>
        <taxon>Maricaulales</taxon>
        <taxon>Maricaulaceae</taxon>
        <taxon>Hyphobacterium</taxon>
    </lineage>
</organism>
<keyword evidence="2" id="KW-0732">Signal</keyword>
<sequence length="441" mass="47072">MKTLLASVAALALSAGAFAQDDLRSAVESDWSANLESLYEHFHANPELSLMETETAARLAEEIRALGYEVTEGVGGTGIVAVMENGEGPTLMLRADMDGLPIEENTGLDYASTVMGTDRRGLESHVMHACAHDTHMTGLVGTARQLAERRDEWSGTLVLIGQPAEELGLGAMMMLDDGLYERFPLPDAVVAFHTFGAIPAGMIGYVPGYAMANVDSVDITVRGIGAHGSTPHVGRDPVLLASQIVVALQTLVSRELNPQETGVVTVGAINGGTKHNIIPDEVHLQITVRSYTDANREMLLSGIERIAHGQAASAGIPEELWPTVEVEEPYTPATYNDPDLTARGVAVLQERFGQLAVRQLDPVTGGEDFSRFGRTEEDIPIFMFWVGGTPEDTLVDYQSRGLSAPGNHSALFAPDAETAIVQATEGLTAIALDFLQPDGAQ</sequence>
<dbReference type="RefSeq" id="WP_330199866.1">
    <property type="nucleotide sequence ID" value="NZ_JAZDRP010000009.1"/>
</dbReference>
<evidence type="ECO:0000313" key="5">
    <source>
        <dbReference type="Proteomes" id="UP001354971"/>
    </source>
</evidence>
<proteinExistence type="predicted"/>
<evidence type="ECO:0000256" key="1">
    <source>
        <dbReference type="ARBA" id="ARBA00022801"/>
    </source>
</evidence>
<dbReference type="NCBIfam" id="TIGR01891">
    <property type="entry name" value="amidohydrolases"/>
    <property type="match status" value="1"/>
</dbReference>
<dbReference type="PANTHER" id="PTHR11014">
    <property type="entry name" value="PEPTIDASE M20 FAMILY MEMBER"/>
    <property type="match status" value="1"/>
</dbReference>
<dbReference type="InterPro" id="IPR002933">
    <property type="entry name" value="Peptidase_M20"/>
</dbReference>
<dbReference type="SUPFAM" id="SSF53187">
    <property type="entry name" value="Zn-dependent exopeptidases"/>
    <property type="match status" value="1"/>
</dbReference>
<dbReference type="InterPro" id="IPR017439">
    <property type="entry name" value="Amidohydrolase"/>
</dbReference>
<evidence type="ECO:0000256" key="2">
    <source>
        <dbReference type="SAM" id="SignalP"/>
    </source>
</evidence>
<feature type="chain" id="PRO_5046591338" evidence="2">
    <location>
        <begin position="20"/>
        <end position="441"/>
    </location>
</feature>
<dbReference type="Gene3D" id="3.40.630.10">
    <property type="entry name" value="Zn peptidases"/>
    <property type="match status" value="1"/>
</dbReference>
<keyword evidence="1" id="KW-0378">Hydrolase</keyword>
<feature type="signal peptide" evidence="2">
    <location>
        <begin position="1"/>
        <end position="19"/>
    </location>
</feature>
<dbReference type="Gene3D" id="3.30.70.360">
    <property type="match status" value="1"/>
</dbReference>
<dbReference type="Pfam" id="PF07687">
    <property type="entry name" value="M20_dimer"/>
    <property type="match status" value="1"/>
</dbReference>
<dbReference type="PANTHER" id="PTHR11014:SF63">
    <property type="entry name" value="METALLOPEPTIDASE, PUTATIVE (AFU_ORTHOLOGUE AFUA_6G09600)-RELATED"/>
    <property type="match status" value="1"/>
</dbReference>
<feature type="domain" description="Peptidase M20 dimerisation" evidence="3">
    <location>
        <begin position="213"/>
        <end position="307"/>
    </location>
</feature>
<dbReference type="InterPro" id="IPR011650">
    <property type="entry name" value="Peptidase_M20_dimer"/>
</dbReference>
<evidence type="ECO:0000259" key="3">
    <source>
        <dbReference type="Pfam" id="PF07687"/>
    </source>
</evidence>
<evidence type="ECO:0000313" key="4">
    <source>
        <dbReference type="EMBL" id="MEE2527204.1"/>
    </source>
</evidence>
<comment type="caution">
    <text evidence="4">The sequence shown here is derived from an EMBL/GenBank/DDBJ whole genome shotgun (WGS) entry which is preliminary data.</text>
</comment>